<accession>A0A6M9Z3J8</accession>
<dbReference type="RefSeq" id="YP_010756150.1">
    <property type="nucleotide sequence ID" value="NC_073483.1"/>
</dbReference>
<name>A0A6M9Z3J8_9CAUD</name>
<dbReference type="SUPFAM" id="SSF53041">
    <property type="entry name" value="Resolvase-like"/>
    <property type="match status" value="1"/>
</dbReference>
<dbReference type="Proteomes" id="UP000509653">
    <property type="component" value="Segment"/>
</dbReference>
<dbReference type="GeneID" id="80025902"/>
<dbReference type="GO" id="GO:0000150">
    <property type="term" value="F:DNA strand exchange activity"/>
    <property type="evidence" value="ECO:0007669"/>
    <property type="project" value="InterPro"/>
</dbReference>
<dbReference type="CDD" id="cd00338">
    <property type="entry name" value="Ser_Recombinase"/>
    <property type="match status" value="1"/>
</dbReference>
<sequence>MISEPEPYIGYIRVSMWREEAISPELQRTAIQAWATRTGRRIIDWVIDLDKTGRNFKRRIMGAIERVERSEARGIAVWKYSRFGRTDSGIAVNLARIEHVGGQLQSATEEIDARTAVGKFYRKILFDLAVFESDRAGEQWKETHQWRRDHGLPATGGNRLGYIWTPRRIPAPDRPGQWIIQDERYDPDPAAVGDVKELFSRKTYGRAGYGALAGWLNELGHTTSRGRPWETSSLRRYMDAGFAAGLLRIHDPACGCDYTAANHGCRRNRWTYIPAAHPAIISPDLWEAYTTHRAEQRARTPRSRNPVYPLTGLMRCGTCRRDVGATSARRRGKQVLGYAYSCASQYKSGTTICTSGVWVQRAVVEDEVLRWLETEAAPGIDAAPPTATTPPVDRTKADAARAHAHALAQHEKVTTALQRLAVAAAMDPDRFPPGVFEAARDQLVAEQQQWAREMQKYQQIEAAPTRATFEPVAVGLVAEWDVLNVSEKNALLRRLLRRVVVTREGRGSSMTRVECHPVWDPDPWSA</sequence>
<dbReference type="InterPro" id="IPR038109">
    <property type="entry name" value="DNA_bind_recomb_sf"/>
</dbReference>
<dbReference type="InterPro" id="IPR050639">
    <property type="entry name" value="SSR_resolvase"/>
</dbReference>
<dbReference type="Gene3D" id="3.40.50.1390">
    <property type="entry name" value="Resolvase, N-terminal catalytic domain"/>
    <property type="match status" value="1"/>
</dbReference>
<evidence type="ECO:0000313" key="5">
    <source>
        <dbReference type="Proteomes" id="UP000509653"/>
    </source>
</evidence>
<dbReference type="PROSITE" id="PS51737">
    <property type="entry name" value="RECOMBINASE_DNA_BIND"/>
    <property type="match status" value="1"/>
</dbReference>
<gene>
    <name evidence="4" type="primary">30</name>
    <name evidence="4" type="ORF">SEA_IGNACIO_30</name>
</gene>
<dbReference type="InterPro" id="IPR006119">
    <property type="entry name" value="Resolv_N"/>
</dbReference>
<dbReference type="KEGG" id="vg:80025902"/>
<keyword evidence="5" id="KW-1185">Reference proteome</keyword>
<dbReference type="PANTHER" id="PTHR30461:SF2">
    <property type="entry name" value="SERINE RECOMBINASE PINE-RELATED"/>
    <property type="match status" value="1"/>
</dbReference>
<proteinExistence type="predicted"/>
<dbReference type="PANTHER" id="PTHR30461">
    <property type="entry name" value="DNA-INVERTASE FROM LAMBDOID PROPHAGE"/>
    <property type="match status" value="1"/>
</dbReference>
<keyword evidence="2" id="KW-0233">DNA recombination</keyword>
<dbReference type="Pfam" id="PF13408">
    <property type="entry name" value="Zn_ribbon_recom"/>
    <property type="match status" value="1"/>
</dbReference>
<dbReference type="Pfam" id="PF00239">
    <property type="entry name" value="Resolvase"/>
    <property type="match status" value="1"/>
</dbReference>
<dbReference type="InterPro" id="IPR011109">
    <property type="entry name" value="DNA_bind_recombinase_dom"/>
</dbReference>
<organism evidence="4 5">
    <name type="scientific">Streptomyces phage Ignacio</name>
    <dbReference type="NCBI Taxonomy" id="2736272"/>
    <lineage>
        <taxon>Viruses</taxon>
        <taxon>Duplodnaviria</taxon>
        <taxon>Heunggongvirae</taxon>
        <taxon>Uroviricota</taxon>
        <taxon>Caudoviricetes</taxon>
        <taxon>Ignaciovirus</taxon>
        <taxon>Ignaciovirus ignacio</taxon>
    </lineage>
</organism>
<dbReference type="EMBL" id="MT451980">
    <property type="protein sequence ID" value="QKN87557.1"/>
    <property type="molecule type" value="Genomic_DNA"/>
</dbReference>
<evidence type="ECO:0000259" key="3">
    <source>
        <dbReference type="PROSITE" id="PS51737"/>
    </source>
</evidence>
<reference evidence="4 5" key="1">
    <citation type="submission" date="2020-05" db="EMBL/GenBank/DDBJ databases">
        <authorList>
            <person name="Coronado A."/>
            <person name="Gutierrez-Langa M.A."/>
            <person name="Hernandez Olmos D."/>
            <person name="Menchaca C."/>
            <person name="Layton S.R."/>
            <person name="Hughes L.E."/>
            <person name="Garlena R.A."/>
            <person name="Russell D.A."/>
            <person name="Pope W.H."/>
            <person name="Jacobs-Sera D."/>
            <person name="Hatfull G.F."/>
        </authorList>
    </citation>
    <scope>NUCLEOTIDE SEQUENCE [LARGE SCALE GENOMIC DNA]</scope>
</reference>
<feature type="domain" description="Recombinase" evidence="3">
    <location>
        <begin position="175"/>
        <end position="300"/>
    </location>
</feature>
<evidence type="ECO:0000256" key="1">
    <source>
        <dbReference type="ARBA" id="ARBA00023125"/>
    </source>
</evidence>
<dbReference type="InterPro" id="IPR036162">
    <property type="entry name" value="Resolvase-like_N_sf"/>
</dbReference>
<dbReference type="GO" id="GO:0003677">
    <property type="term" value="F:DNA binding"/>
    <property type="evidence" value="ECO:0007669"/>
    <property type="project" value="UniProtKB-KW"/>
</dbReference>
<dbReference type="SMART" id="SM00857">
    <property type="entry name" value="Resolvase"/>
    <property type="match status" value="1"/>
</dbReference>
<dbReference type="Gene3D" id="3.90.1750.20">
    <property type="entry name" value="Putative Large Serine Recombinase, Chain B, Domain 2"/>
    <property type="match status" value="1"/>
</dbReference>
<evidence type="ECO:0000256" key="2">
    <source>
        <dbReference type="ARBA" id="ARBA00023172"/>
    </source>
</evidence>
<dbReference type="InterPro" id="IPR025827">
    <property type="entry name" value="Zn_ribbon_recom_dom"/>
</dbReference>
<protein>
    <submittedName>
        <fullName evidence="4">Serine integrase</fullName>
    </submittedName>
</protein>
<dbReference type="Pfam" id="PF07508">
    <property type="entry name" value="Recombinase"/>
    <property type="match status" value="1"/>
</dbReference>
<evidence type="ECO:0000313" key="4">
    <source>
        <dbReference type="EMBL" id="QKN87557.1"/>
    </source>
</evidence>
<keyword evidence="1" id="KW-0238">DNA-binding</keyword>